<dbReference type="AlphaFoldDB" id="A0A383BAC2"/>
<dbReference type="SUPFAM" id="SSF111038">
    <property type="entry name" value="YjbQ-like"/>
    <property type="match status" value="1"/>
</dbReference>
<dbReference type="PANTHER" id="PTHR30615:SF8">
    <property type="entry name" value="UPF0047 PROTEIN C4A8.02C"/>
    <property type="match status" value="1"/>
</dbReference>
<name>A0A383BAC2_9ZZZZ</name>
<evidence type="ECO:0000313" key="2">
    <source>
        <dbReference type="EMBL" id="SVE17077.1"/>
    </source>
</evidence>
<sequence>MRTFSVSTSERVDLVEITSTVAQEVAKSGVGTGTVTIYVPHTTCGVTINESADPDVARDIKMHLAKLVPQDGGFKHYEGNSDSHIKTSMIGSSENI</sequence>
<gene>
    <name evidence="2" type="ORF">METZ01_LOCUS469931</name>
</gene>
<evidence type="ECO:0008006" key="3">
    <source>
        <dbReference type="Google" id="ProtNLM"/>
    </source>
</evidence>
<dbReference type="InterPro" id="IPR035917">
    <property type="entry name" value="YjbQ-like_sf"/>
</dbReference>
<evidence type="ECO:0000256" key="1">
    <source>
        <dbReference type="ARBA" id="ARBA00005534"/>
    </source>
</evidence>
<comment type="similarity">
    <text evidence="1">Belongs to the UPF0047 family.</text>
</comment>
<reference evidence="2" key="1">
    <citation type="submission" date="2018-05" db="EMBL/GenBank/DDBJ databases">
        <authorList>
            <person name="Lanie J.A."/>
            <person name="Ng W.-L."/>
            <person name="Kazmierczak K.M."/>
            <person name="Andrzejewski T.M."/>
            <person name="Davidsen T.M."/>
            <person name="Wayne K.J."/>
            <person name="Tettelin H."/>
            <person name="Glass J.I."/>
            <person name="Rusch D."/>
            <person name="Podicherti R."/>
            <person name="Tsui H.-C.T."/>
            <person name="Winkler M.E."/>
        </authorList>
    </citation>
    <scope>NUCLEOTIDE SEQUENCE</scope>
</reference>
<dbReference type="Pfam" id="PF01894">
    <property type="entry name" value="YjbQ"/>
    <property type="match status" value="1"/>
</dbReference>
<feature type="non-terminal residue" evidence="2">
    <location>
        <position position="96"/>
    </location>
</feature>
<dbReference type="NCBIfam" id="TIGR00149">
    <property type="entry name" value="TIGR00149_YjbQ"/>
    <property type="match status" value="1"/>
</dbReference>
<dbReference type="EMBL" id="UINC01198907">
    <property type="protein sequence ID" value="SVE17077.1"/>
    <property type="molecule type" value="Genomic_DNA"/>
</dbReference>
<organism evidence="2">
    <name type="scientific">marine metagenome</name>
    <dbReference type="NCBI Taxonomy" id="408172"/>
    <lineage>
        <taxon>unclassified sequences</taxon>
        <taxon>metagenomes</taxon>
        <taxon>ecological metagenomes</taxon>
    </lineage>
</organism>
<dbReference type="Gene3D" id="2.60.120.460">
    <property type="entry name" value="YjbQ-like"/>
    <property type="match status" value="1"/>
</dbReference>
<proteinExistence type="inferred from homology"/>
<dbReference type="InterPro" id="IPR001602">
    <property type="entry name" value="UPF0047_YjbQ-like"/>
</dbReference>
<dbReference type="PIRSF" id="PIRSF004681">
    <property type="entry name" value="UCP004681"/>
    <property type="match status" value="1"/>
</dbReference>
<dbReference type="PANTHER" id="PTHR30615">
    <property type="entry name" value="UNCHARACTERIZED PROTEIN YJBQ-RELATED"/>
    <property type="match status" value="1"/>
</dbReference>
<protein>
    <recommendedName>
        <fullName evidence="3">YjbQ family protein</fullName>
    </recommendedName>
</protein>
<accession>A0A383BAC2</accession>